<comment type="caution">
    <text evidence="5">The sequence shown here is derived from an EMBL/GenBank/DDBJ whole genome shotgun (WGS) entry which is preliminary data.</text>
</comment>
<dbReference type="InterPro" id="IPR005000">
    <property type="entry name" value="Aldolase/citrate-lyase_domain"/>
</dbReference>
<evidence type="ECO:0000313" key="5">
    <source>
        <dbReference type="EMBL" id="GAA3708653.1"/>
    </source>
</evidence>
<dbReference type="GO" id="GO:0016829">
    <property type="term" value="F:lyase activity"/>
    <property type="evidence" value="ECO:0007669"/>
    <property type="project" value="UniProtKB-KW"/>
</dbReference>
<dbReference type="Gene3D" id="3.20.20.60">
    <property type="entry name" value="Phosphoenolpyruvate-binding domains"/>
    <property type="match status" value="1"/>
</dbReference>
<comment type="similarity">
    <text evidence="1">Belongs to the HpcH/HpaI aldolase family.</text>
</comment>
<dbReference type="PANTHER" id="PTHR30502">
    <property type="entry name" value="2-KETO-3-DEOXY-L-RHAMNONATE ALDOLASE"/>
    <property type="match status" value="1"/>
</dbReference>
<protein>
    <submittedName>
        <fullName evidence="5">Aldolase/citrate lyase family protein</fullName>
    </submittedName>
</protein>
<keyword evidence="6" id="KW-1185">Reference proteome</keyword>
<evidence type="ECO:0000313" key="6">
    <source>
        <dbReference type="Proteomes" id="UP001500051"/>
    </source>
</evidence>
<dbReference type="InterPro" id="IPR040442">
    <property type="entry name" value="Pyrv_kinase-like_dom_sf"/>
</dbReference>
<dbReference type="Proteomes" id="UP001500051">
    <property type="component" value="Unassembled WGS sequence"/>
</dbReference>
<dbReference type="InterPro" id="IPR050251">
    <property type="entry name" value="HpcH-HpaI_aldolase"/>
</dbReference>
<keyword evidence="2" id="KW-0479">Metal-binding</keyword>
<reference evidence="6" key="1">
    <citation type="journal article" date="2019" name="Int. J. Syst. Evol. Microbiol.">
        <title>The Global Catalogue of Microorganisms (GCM) 10K type strain sequencing project: providing services to taxonomists for standard genome sequencing and annotation.</title>
        <authorList>
            <consortium name="The Broad Institute Genomics Platform"/>
            <consortium name="The Broad Institute Genome Sequencing Center for Infectious Disease"/>
            <person name="Wu L."/>
            <person name="Ma J."/>
        </authorList>
    </citation>
    <scope>NUCLEOTIDE SEQUENCE [LARGE SCALE GENOMIC DNA]</scope>
    <source>
        <strain evidence="6">JCM 16548</strain>
    </source>
</reference>
<dbReference type="EMBL" id="BAAAYX010000013">
    <property type="protein sequence ID" value="GAA3708653.1"/>
    <property type="molecule type" value="Genomic_DNA"/>
</dbReference>
<name>A0ABP7DSX1_9ACTN</name>
<dbReference type="InterPro" id="IPR015813">
    <property type="entry name" value="Pyrv/PenolPyrv_kinase-like_dom"/>
</dbReference>
<proteinExistence type="inferred from homology"/>
<accession>A0ABP7DSX1</accession>
<evidence type="ECO:0000259" key="4">
    <source>
        <dbReference type="Pfam" id="PF03328"/>
    </source>
</evidence>
<gene>
    <name evidence="5" type="ORF">GCM10022204_28430</name>
</gene>
<evidence type="ECO:0000256" key="3">
    <source>
        <dbReference type="ARBA" id="ARBA00023239"/>
    </source>
</evidence>
<evidence type="ECO:0000256" key="1">
    <source>
        <dbReference type="ARBA" id="ARBA00005568"/>
    </source>
</evidence>
<feature type="domain" description="HpcH/HpaI aldolase/citrate lyase" evidence="4">
    <location>
        <begin position="18"/>
        <end position="242"/>
    </location>
</feature>
<evidence type="ECO:0000256" key="2">
    <source>
        <dbReference type="ARBA" id="ARBA00022723"/>
    </source>
</evidence>
<sequence>MTAAAFADRARNHQPVVGYWMTLASPLLTERLAGVGYDYVVLDAQHGELDGRAQTAALIAVDAAAGASGLVRVEANHATPIGRALDAGAAGVIVPLVNSAEDAAAAVAASRYPPAGIRSFGPLRSDLRIGPAPTEANATVLVLAMIETSAGLHAVEEIAATPGLDGIYIGPSDLALGVGAAYPGDPAADDALAAALVLIREACEAAGIIAGIHTPSGEVAAQRLAEGFTLVTVAHDVGHLVSAAATHLETARR</sequence>
<organism evidence="5 6">
    <name type="scientific">Microlunatus aurantiacus</name>
    <dbReference type="NCBI Taxonomy" id="446786"/>
    <lineage>
        <taxon>Bacteria</taxon>
        <taxon>Bacillati</taxon>
        <taxon>Actinomycetota</taxon>
        <taxon>Actinomycetes</taxon>
        <taxon>Propionibacteriales</taxon>
        <taxon>Propionibacteriaceae</taxon>
        <taxon>Microlunatus</taxon>
    </lineage>
</organism>
<dbReference type="Pfam" id="PF03328">
    <property type="entry name" value="HpcH_HpaI"/>
    <property type="match status" value="1"/>
</dbReference>
<keyword evidence="3 5" id="KW-0456">Lyase</keyword>
<dbReference type="SUPFAM" id="SSF51621">
    <property type="entry name" value="Phosphoenolpyruvate/pyruvate domain"/>
    <property type="match status" value="1"/>
</dbReference>
<dbReference type="PANTHER" id="PTHR30502:SF0">
    <property type="entry name" value="PHOSPHOENOLPYRUVATE CARBOXYLASE FAMILY PROTEIN"/>
    <property type="match status" value="1"/>
</dbReference>
<dbReference type="RefSeq" id="WP_344813044.1">
    <property type="nucleotide sequence ID" value="NZ_BAAAYX010000013.1"/>
</dbReference>